<dbReference type="Proteomes" id="UP001415857">
    <property type="component" value="Unassembled WGS sequence"/>
</dbReference>
<name>A0AAP0NAY5_LIQFO</name>
<evidence type="ECO:0000313" key="1">
    <source>
        <dbReference type="EMBL" id="KAK9267739.1"/>
    </source>
</evidence>
<protein>
    <submittedName>
        <fullName evidence="1">Uncharacterized protein</fullName>
    </submittedName>
</protein>
<reference evidence="1 2" key="1">
    <citation type="journal article" date="2024" name="Plant J.">
        <title>Genome sequences and population genomics reveal climatic adaptation and genomic divergence between two closely related sweetgum species.</title>
        <authorList>
            <person name="Xu W.Q."/>
            <person name="Ren C.Q."/>
            <person name="Zhang X.Y."/>
            <person name="Comes H.P."/>
            <person name="Liu X.H."/>
            <person name="Li Y.G."/>
            <person name="Kettle C.J."/>
            <person name="Jalonen R."/>
            <person name="Gaisberger H."/>
            <person name="Ma Y.Z."/>
            <person name="Qiu Y.X."/>
        </authorList>
    </citation>
    <scope>NUCLEOTIDE SEQUENCE [LARGE SCALE GENOMIC DNA]</scope>
    <source>
        <strain evidence="1">Hangzhou</strain>
    </source>
</reference>
<dbReference type="AlphaFoldDB" id="A0AAP0NAY5"/>
<dbReference type="EMBL" id="JBBPBK010000016">
    <property type="protein sequence ID" value="KAK9267739.1"/>
    <property type="molecule type" value="Genomic_DNA"/>
</dbReference>
<organism evidence="1 2">
    <name type="scientific">Liquidambar formosana</name>
    <name type="common">Formosan gum</name>
    <dbReference type="NCBI Taxonomy" id="63359"/>
    <lineage>
        <taxon>Eukaryota</taxon>
        <taxon>Viridiplantae</taxon>
        <taxon>Streptophyta</taxon>
        <taxon>Embryophyta</taxon>
        <taxon>Tracheophyta</taxon>
        <taxon>Spermatophyta</taxon>
        <taxon>Magnoliopsida</taxon>
        <taxon>eudicotyledons</taxon>
        <taxon>Gunneridae</taxon>
        <taxon>Pentapetalae</taxon>
        <taxon>Saxifragales</taxon>
        <taxon>Altingiaceae</taxon>
        <taxon>Liquidambar</taxon>
    </lineage>
</organism>
<gene>
    <name evidence="1" type="ORF">L1049_010172</name>
</gene>
<proteinExistence type="predicted"/>
<evidence type="ECO:0000313" key="2">
    <source>
        <dbReference type="Proteomes" id="UP001415857"/>
    </source>
</evidence>
<sequence>MVDQAVSMAIGQCRATNYVRIQANGIGGWEKTGKLANTRDILSSCRRDVSTKKCGVCAISREKAG</sequence>
<comment type="caution">
    <text evidence="1">The sequence shown here is derived from an EMBL/GenBank/DDBJ whole genome shotgun (WGS) entry which is preliminary data.</text>
</comment>
<accession>A0AAP0NAY5</accession>
<keyword evidence="2" id="KW-1185">Reference proteome</keyword>